<dbReference type="PANTHER" id="PTHR23354">
    <property type="entry name" value="NUCLEOLAR PROTEIN 7/ESTROGEN RECEPTOR COACTIVATOR-RELATED"/>
    <property type="match status" value="1"/>
</dbReference>
<proteinExistence type="inferred from homology"/>
<evidence type="ECO:0000313" key="8">
    <source>
        <dbReference type="Proteomes" id="UP001626550"/>
    </source>
</evidence>
<evidence type="ECO:0000256" key="3">
    <source>
        <dbReference type="ARBA" id="ARBA00023128"/>
    </source>
</evidence>
<dbReference type="AlphaFoldDB" id="A0ABD2PNC4"/>
<feature type="domain" description="TLDc" evidence="6">
    <location>
        <begin position="1"/>
        <end position="214"/>
    </location>
</feature>
<name>A0ABD2PNC4_9PLAT</name>
<evidence type="ECO:0000256" key="1">
    <source>
        <dbReference type="ARBA" id="ARBA00004173"/>
    </source>
</evidence>
<dbReference type="GO" id="GO:0005739">
    <property type="term" value="C:mitochondrion"/>
    <property type="evidence" value="ECO:0007669"/>
    <property type="project" value="UniProtKB-SubCell"/>
</dbReference>
<reference evidence="7 8" key="1">
    <citation type="submission" date="2024-11" db="EMBL/GenBank/DDBJ databases">
        <title>Adaptive evolution of stress response genes in parasites aligns with host niche diversity.</title>
        <authorList>
            <person name="Hahn C."/>
            <person name="Resl P."/>
        </authorList>
    </citation>
    <scope>NUCLEOTIDE SEQUENCE [LARGE SCALE GENOMIC DNA]</scope>
    <source>
        <strain evidence="7">EGGRZ-B1_66</strain>
        <tissue evidence="7">Body</tissue>
    </source>
</reference>
<accession>A0ABD2PNC4</accession>
<evidence type="ECO:0000256" key="4">
    <source>
        <dbReference type="ARBA" id="ARBA00040604"/>
    </source>
</evidence>
<keyword evidence="8" id="KW-1185">Reference proteome</keyword>
<feature type="compositionally biased region" description="Polar residues" evidence="5">
    <location>
        <begin position="50"/>
        <end position="62"/>
    </location>
</feature>
<sequence length="214" mass="24244">MQNLPAEAEGLNWSLTFSTTRDGFSLKNFYRHATAALDPDFDHSKRRSNSESVPTTTNPNAHSSNRPCLLLIKDEDQNIFGACLNTHPYIAPGRFYGNGACFVFRWKELSLLAEESHSSTEEFTQEELHHEEMHKDDADKLIHFEKFAWAQDSENCFFVNGEAESLTVGCSDEALRLDEQLLHGTTGQCATFNSPPLNPNTHFRISALELWTFL</sequence>
<dbReference type="Proteomes" id="UP001626550">
    <property type="component" value="Unassembled WGS sequence"/>
</dbReference>
<protein>
    <recommendedName>
        <fullName evidence="4">Oxidation resistance protein 1</fullName>
    </recommendedName>
</protein>
<dbReference type="InterPro" id="IPR006571">
    <property type="entry name" value="TLDc_dom"/>
</dbReference>
<dbReference type="Pfam" id="PF07534">
    <property type="entry name" value="TLD"/>
    <property type="match status" value="2"/>
</dbReference>
<comment type="caution">
    <text evidence="7">The sequence shown here is derived from an EMBL/GenBank/DDBJ whole genome shotgun (WGS) entry which is preliminary data.</text>
</comment>
<comment type="similarity">
    <text evidence="2">Belongs to the OXR1 family.</text>
</comment>
<evidence type="ECO:0000259" key="6">
    <source>
        <dbReference type="PROSITE" id="PS51886"/>
    </source>
</evidence>
<evidence type="ECO:0000313" key="7">
    <source>
        <dbReference type="EMBL" id="KAL3308839.1"/>
    </source>
</evidence>
<feature type="region of interest" description="Disordered" evidence="5">
    <location>
        <begin position="40"/>
        <end position="62"/>
    </location>
</feature>
<keyword evidence="3" id="KW-0496">Mitochondrion</keyword>
<dbReference type="EMBL" id="JBJKFK010004630">
    <property type="protein sequence ID" value="KAL3308839.1"/>
    <property type="molecule type" value="Genomic_DNA"/>
</dbReference>
<evidence type="ECO:0000256" key="5">
    <source>
        <dbReference type="SAM" id="MobiDB-lite"/>
    </source>
</evidence>
<dbReference type="PANTHER" id="PTHR23354:SF62">
    <property type="entry name" value="MUSTARD, ISOFORM V"/>
    <property type="match status" value="1"/>
</dbReference>
<dbReference type="SMART" id="SM00584">
    <property type="entry name" value="TLDc"/>
    <property type="match status" value="1"/>
</dbReference>
<evidence type="ECO:0000256" key="2">
    <source>
        <dbReference type="ARBA" id="ARBA00009540"/>
    </source>
</evidence>
<comment type="subcellular location">
    <subcellularLocation>
        <location evidence="1">Mitochondrion</location>
    </subcellularLocation>
</comment>
<gene>
    <name evidence="7" type="ORF">Ciccas_012624</name>
</gene>
<dbReference type="PROSITE" id="PS51886">
    <property type="entry name" value="TLDC"/>
    <property type="match status" value="1"/>
</dbReference>
<organism evidence="7 8">
    <name type="scientific">Cichlidogyrus casuarinus</name>
    <dbReference type="NCBI Taxonomy" id="1844966"/>
    <lineage>
        <taxon>Eukaryota</taxon>
        <taxon>Metazoa</taxon>
        <taxon>Spiralia</taxon>
        <taxon>Lophotrochozoa</taxon>
        <taxon>Platyhelminthes</taxon>
        <taxon>Monogenea</taxon>
        <taxon>Monopisthocotylea</taxon>
        <taxon>Dactylogyridea</taxon>
        <taxon>Ancyrocephalidae</taxon>
        <taxon>Cichlidogyrus</taxon>
    </lineage>
</organism>